<organism evidence="1 2">
    <name type="scientific">Botryotinia fuckeliana (strain T4)</name>
    <name type="common">Noble rot fungus</name>
    <name type="synonym">Botrytis cinerea</name>
    <dbReference type="NCBI Taxonomy" id="999810"/>
    <lineage>
        <taxon>Eukaryota</taxon>
        <taxon>Fungi</taxon>
        <taxon>Dikarya</taxon>
        <taxon>Ascomycota</taxon>
        <taxon>Pezizomycotina</taxon>
        <taxon>Leotiomycetes</taxon>
        <taxon>Helotiales</taxon>
        <taxon>Sclerotiniaceae</taxon>
        <taxon>Botrytis</taxon>
    </lineage>
</organism>
<gene>
    <name evidence="1" type="ORF">BofuT4_uP084760.1</name>
</gene>
<dbReference type="HOGENOM" id="CLU_2849445_0_0_1"/>
<protein>
    <submittedName>
        <fullName evidence="1">Uncharacterized protein</fullName>
    </submittedName>
</protein>
<reference evidence="2" key="1">
    <citation type="journal article" date="2011" name="PLoS Genet.">
        <title>Genomic analysis of the necrotrophic fungal pathogens Sclerotinia sclerotiorum and Botrytis cinerea.</title>
        <authorList>
            <person name="Amselem J."/>
            <person name="Cuomo C.A."/>
            <person name="van Kan J.A."/>
            <person name="Viaud M."/>
            <person name="Benito E.P."/>
            <person name="Couloux A."/>
            <person name="Coutinho P.M."/>
            <person name="de Vries R.P."/>
            <person name="Dyer P.S."/>
            <person name="Fillinger S."/>
            <person name="Fournier E."/>
            <person name="Gout L."/>
            <person name="Hahn M."/>
            <person name="Kohn L."/>
            <person name="Lapalu N."/>
            <person name="Plummer K.M."/>
            <person name="Pradier J.M."/>
            <person name="Quevillon E."/>
            <person name="Sharon A."/>
            <person name="Simon A."/>
            <person name="ten Have A."/>
            <person name="Tudzynski B."/>
            <person name="Tudzynski P."/>
            <person name="Wincker P."/>
            <person name="Andrew M."/>
            <person name="Anthouard V."/>
            <person name="Beever R.E."/>
            <person name="Beffa R."/>
            <person name="Benoit I."/>
            <person name="Bouzid O."/>
            <person name="Brault B."/>
            <person name="Chen Z."/>
            <person name="Choquer M."/>
            <person name="Collemare J."/>
            <person name="Cotton P."/>
            <person name="Danchin E.G."/>
            <person name="Da Silva C."/>
            <person name="Gautier A."/>
            <person name="Giraud C."/>
            <person name="Giraud T."/>
            <person name="Gonzalez C."/>
            <person name="Grossetete S."/>
            <person name="Guldener U."/>
            <person name="Henrissat B."/>
            <person name="Howlett B.J."/>
            <person name="Kodira C."/>
            <person name="Kretschmer M."/>
            <person name="Lappartient A."/>
            <person name="Leroch M."/>
            <person name="Levis C."/>
            <person name="Mauceli E."/>
            <person name="Neuveglise C."/>
            <person name="Oeser B."/>
            <person name="Pearson M."/>
            <person name="Poulain J."/>
            <person name="Poussereau N."/>
            <person name="Quesneville H."/>
            <person name="Rascle C."/>
            <person name="Schumacher J."/>
            <person name="Segurens B."/>
            <person name="Sexton A."/>
            <person name="Silva E."/>
            <person name="Sirven C."/>
            <person name="Soanes D.M."/>
            <person name="Talbot N.J."/>
            <person name="Templeton M."/>
            <person name="Yandava C."/>
            <person name="Yarden O."/>
            <person name="Zeng Q."/>
            <person name="Rollins J.A."/>
            <person name="Lebrun M.H."/>
            <person name="Dickman M."/>
        </authorList>
    </citation>
    <scope>NUCLEOTIDE SEQUENCE [LARGE SCALE GENOMIC DNA]</scope>
    <source>
        <strain evidence="2">T4</strain>
    </source>
</reference>
<evidence type="ECO:0000313" key="2">
    <source>
        <dbReference type="Proteomes" id="UP000008177"/>
    </source>
</evidence>
<dbReference type="AlphaFoldDB" id="G2YJN5"/>
<name>G2YJN5_BOTF4</name>
<accession>G2YJN5</accession>
<dbReference type="EMBL" id="FQ790338">
    <property type="protein sequence ID" value="CCD51952.1"/>
    <property type="molecule type" value="Genomic_DNA"/>
</dbReference>
<dbReference type="InParanoid" id="G2YJN5"/>
<sequence length="65" mass="7696">MFIDRRSWKSRNKWMNKPSKPNGLHCRIFRDFNENINDTKAGMTASMHQTRNINHDGMYVGYGYG</sequence>
<evidence type="ECO:0000313" key="1">
    <source>
        <dbReference type="EMBL" id="CCD51952.1"/>
    </source>
</evidence>
<proteinExistence type="predicted"/>
<dbReference type="Proteomes" id="UP000008177">
    <property type="component" value="Unplaced contigs"/>
</dbReference>